<dbReference type="EMBL" id="JAVRJZ010000043">
    <property type="protein sequence ID" value="KAK2704021.1"/>
    <property type="molecule type" value="Genomic_DNA"/>
</dbReference>
<feature type="transmembrane region" description="Helical" evidence="5">
    <location>
        <begin position="76"/>
        <end position="99"/>
    </location>
</feature>
<name>A0AA88KVN9_ARTSF</name>
<dbReference type="InterPro" id="IPR001406">
    <property type="entry name" value="PsdUridine_synth_TruA"/>
</dbReference>
<evidence type="ECO:0000313" key="7">
    <source>
        <dbReference type="EMBL" id="KAK2704021.1"/>
    </source>
</evidence>
<evidence type="ECO:0000256" key="3">
    <source>
        <dbReference type="ARBA" id="ARBA00022694"/>
    </source>
</evidence>
<dbReference type="InterPro" id="IPR050327">
    <property type="entry name" value="Proton-linked_MCT"/>
</dbReference>
<dbReference type="HAMAP" id="MF_00171">
    <property type="entry name" value="TruA"/>
    <property type="match status" value="1"/>
</dbReference>
<feature type="transmembrane region" description="Helical" evidence="5">
    <location>
        <begin position="151"/>
        <end position="167"/>
    </location>
</feature>
<accession>A0AA88KVN9</accession>
<dbReference type="Gene3D" id="1.20.1250.20">
    <property type="entry name" value="MFS general substrate transporter like domains"/>
    <property type="match status" value="2"/>
</dbReference>
<feature type="domain" description="Major facilitator superfamily (MFS) profile" evidence="6">
    <location>
        <begin position="1"/>
        <end position="134"/>
    </location>
</feature>
<dbReference type="InterPro" id="IPR036259">
    <property type="entry name" value="MFS_trans_sf"/>
</dbReference>
<evidence type="ECO:0000256" key="1">
    <source>
        <dbReference type="ARBA" id="ARBA00004141"/>
    </source>
</evidence>
<feature type="transmembrane region" description="Helical" evidence="5">
    <location>
        <begin position="45"/>
        <end position="69"/>
    </location>
</feature>
<dbReference type="GO" id="GO:0022857">
    <property type="term" value="F:transmembrane transporter activity"/>
    <property type="evidence" value="ECO:0007669"/>
    <property type="project" value="InterPro"/>
</dbReference>
<dbReference type="InterPro" id="IPR020095">
    <property type="entry name" value="PsdUridine_synth_TruA_C"/>
</dbReference>
<keyword evidence="8" id="KW-1185">Reference proteome</keyword>
<dbReference type="GO" id="GO:0016020">
    <property type="term" value="C:membrane"/>
    <property type="evidence" value="ECO:0007669"/>
    <property type="project" value="UniProtKB-SubCell"/>
</dbReference>
<reference evidence="7" key="1">
    <citation type="submission" date="2023-07" db="EMBL/GenBank/DDBJ databases">
        <title>Chromosome-level genome assembly of Artemia franciscana.</title>
        <authorList>
            <person name="Jo E."/>
        </authorList>
    </citation>
    <scope>NUCLEOTIDE SEQUENCE</scope>
    <source>
        <tissue evidence="7">Whole body</tissue>
    </source>
</reference>
<dbReference type="InterPro" id="IPR011701">
    <property type="entry name" value="MFS"/>
</dbReference>
<feature type="transmembrane region" description="Helical" evidence="5">
    <location>
        <begin position="21"/>
        <end position="39"/>
    </location>
</feature>
<dbReference type="Gene3D" id="3.30.70.660">
    <property type="entry name" value="Pseudouridine synthase I, catalytic domain, C-terminal subdomain"/>
    <property type="match status" value="1"/>
</dbReference>
<dbReference type="PANTHER" id="PTHR11360:SF312">
    <property type="entry name" value="KARMOISIN, ISOFORM B"/>
    <property type="match status" value="1"/>
</dbReference>
<evidence type="ECO:0000259" key="6">
    <source>
        <dbReference type="PROSITE" id="PS50850"/>
    </source>
</evidence>
<comment type="caution">
    <text evidence="7">The sequence shown here is derived from an EMBL/GenBank/DDBJ whole genome shotgun (WGS) entry which is preliminary data.</text>
</comment>
<dbReference type="Proteomes" id="UP001187531">
    <property type="component" value="Unassembled WGS sequence"/>
</dbReference>
<proteinExistence type="inferred from homology"/>
<feature type="transmembrane region" description="Helical" evidence="5">
    <location>
        <begin position="304"/>
        <end position="326"/>
    </location>
</feature>
<dbReference type="Gene3D" id="3.30.70.580">
    <property type="entry name" value="Pseudouridine synthase I, catalytic domain, N-terminal subdomain"/>
    <property type="match status" value="1"/>
</dbReference>
<dbReference type="Pfam" id="PF01416">
    <property type="entry name" value="PseudoU_synth_1"/>
    <property type="match status" value="1"/>
</dbReference>
<dbReference type="Pfam" id="PF07690">
    <property type="entry name" value="MFS_1"/>
    <property type="match status" value="1"/>
</dbReference>
<comment type="subcellular location">
    <subcellularLocation>
        <location evidence="1">Membrane</location>
        <topology evidence="1">Multi-pass membrane protein</topology>
    </subcellularLocation>
</comment>
<evidence type="ECO:0000256" key="4">
    <source>
        <dbReference type="ARBA" id="ARBA00023235"/>
    </source>
</evidence>
<evidence type="ECO:0000256" key="2">
    <source>
        <dbReference type="ARBA" id="ARBA00009375"/>
    </source>
</evidence>
<evidence type="ECO:0000256" key="5">
    <source>
        <dbReference type="SAM" id="Phobius"/>
    </source>
</evidence>
<dbReference type="GO" id="GO:0003723">
    <property type="term" value="F:RNA binding"/>
    <property type="evidence" value="ECO:0007669"/>
    <property type="project" value="InterPro"/>
</dbReference>
<dbReference type="InterPro" id="IPR020094">
    <property type="entry name" value="TruA/RsuA/RluB/E/F_N"/>
</dbReference>
<dbReference type="SUPFAM" id="SSF103473">
    <property type="entry name" value="MFS general substrate transporter"/>
    <property type="match status" value="1"/>
</dbReference>
<dbReference type="InterPro" id="IPR020103">
    <property type="entry name" value="PsdUridine_synth_cat_dom_sf"/>
</dbReference>
<dbReference type="PROSITE" id="PS50850">
    <property type="entry name" value="MFS"/>
    <property type="match status" value="1"/>
</dbReference>
<comment type="similarity">
    <text evidence="2">Belongs to the tRNA pseudouridine synthase TruA family.</text>
</comment>
<dbReference type="InterPro" id="IPR020097">
    <property type="entry name" value="PsdUridine_synth_TruA_a/b_dom"/>
</dbReference>
<keyword evidence="5" id="KW-0472">Membrane</keyword>
<keyword evidence="4" id="KW-0413">Isomerase</keyword>
<feature type="transmembrane region" description="Helical" evidence="5">
    <location>
        <begin position="276"/>
        <end position="298"/>
    </location>
</feature>
<dbReference type="GO" id="GO:0001522">
    <property type="term" value="P:pseudouridine synthesis"/>
    <property type="evidence" value="ECO:0007669"/>
    <property type="project" value="InterPro"/>
</dbReference>
<keyword evidence="3" id="KW-0819">tRNA processing</keyword>
<feature type="transmembrane region" description="Helical" evidence="5">
    <location>
        <begin position="215"/>
        <end position="235"/>
    </location>
</feature>
<dbReference type="GO" id="GO:0008033">
    <property type="term" value="P:tRNA processing"/>
    <property type="evidence" value="ECO:0007669"/>
    <property type="project" value="UniProtKB-KW"/>
</dbReference>
<dbReference type="SUPFAM" id="SSF55120">
    <property type="entry name" value="Pseudouridine synthase"/>
    <property type="match status" value="1"/>
</dbReference>
<feature type="transmembrane region" description="Helical" evidence="5">
    <location>
        <begin position="111"/>
        <end position="131"/>
    </location>
</feature>
<dbReference type="GO" id="GO:0009982">
    <property type="term" value="F:pseudouridine synthase activity"/>
    <property type="evidence" value="ECO:0007669"/>
    <property type="project" value="InterPro"/>
</dbReference>
<sequence>MTFLMSPVAGILIDLVGAKKTAMLGGMMAVSGMVTSAYALNKIEILFLTYGILFGGGASLVYSPAVVVLGHYFDRYLGLVNGILATGSSVATVVLPFILEPLFSSLGLAQTFQVTAGMLFILVLCSLFYDIPKSEESKPIFNREVWKNRRYIIWVIGIPISMLGYFVPYTHLVAFSRQIAPDSDAKLLMTCIGFMSGIGRLIFGKMADHPKVNRLLLQQIAMVFMGLSMMCMSFAASFSWLIVTSLSLGLFDGCFICLFGTLAFDICGPHGATQGIGFLLGLKAIPVMIGPPIAGHIYSALNNSYVTAFLVAGIPSLFGAAILTFAHIKKEQQFDLEQPKSWNTGIPSLGTIDDVKKPSSEFPVILKSVVRTASSVPRSLVRTLSNPFPKIHDSAAFITSSGNCEPRLSVSDILQRPSTTGHGNVDTYQTSTLSLGSTTETVPHFLLKTLDHIRELHPARPTVKAARKGLQRYSRILRKRTRFNGIQSQKKKQFYADGRIVKTVQEEIENGLSIHFGTPKLYTSSRTDAGVHAINTALHVDLECPSVVGVYDPDYINRALNKYFEEVEVEIRIREVLPVSQYFHSRYSASSRTYLYRLGVYKNSSILNPRLSGKTLPIVEWSRLHVVSSPFDIDKFQEGASCFLGLHDFRSFASKKIPKDSVTLRRVDELNIIPGKPFMDPVWDSMYKDITILDIKVKGKGFLRTQVRRMVGSLISLAKGKASIEGIKAVLKSNEYAWNDSWVVAPAYGLYLADVEYPSEVLKRDYIRPCEIDVGLNAALDVVEDIKIQTETEEVK</sequence>
<dbReference type="AlphaFoldDB" id="A0AA88KVN9"/>
<keyword evidence="5" id="KW-0812">Transmembrane</keyword>
<evidence type="ECO:0000313" key="8">
    <source>
        <dbReference type="Proteomes" id="UP001187531"/>
    </source>
</evidence>
<keyword evidence="5" id="KW-1133">Transmembrane helix</keyword>
<gene>
    <name evidence="7" type="ORF">QYM36_017655</name>
</gene>
<protein>
    <recommendedName>
        <fullName evidence="6">Major facilitator superfamily (MFS) profile domain-containing protein</fullName>
    </recommendedName>
</protein>
<dbReference type="InterPro" id="IPR020846">
    <property type="entry name" value="MFS_dom"/>
</dbReference>
<dbReference type="PANTHER" id="PTHR11360">
    <property type="entry name" value="MONOCARBOXYLATE TRANSPORTER"/>
    <property type="match status" value="1"/>
</dbReference>
<organism evidence="7 8">
    <name type="scientific">Artemia franciscana</name>
    <name type="common">Brine shrimp</name>
    <name type="synonym">Artemia sanfranciscana</name>
    <dbReference type="NCBI Taxonomy" id="6661"/>
    <lineage>
        <taxon>Eukaryota</taxon>
        <taxon>Metazoa</taxon>
        <taxon>Ecdysozoa</taxon>
        <taxon>Arthropoda</taxon>
        <taxon>Crustacea</taxon>
        <taxon>Branchiopoda</taxon>
        <taxon>Anostraca</taxon>
        <taxon>Artemiidae</taxon>
        <taxon>Artemia</taxon>
    </lineage>
</organism>
<feature type="transmembrane region" description="Helical" evidence="5">
    <location>
        <begin position="241"/>
        <end position="264"/>
    </location>
</feature>